<dbReference type="InterPro" id="IPR052309">
    <property type="entry name" value="C-type_Lectin_Domain_Fam1"/>
</dbReference>
<keyword evidence="1" id="KW-0430">Lectin</keyword>
<dbReference type="PROSITE" id="PS50041">
    <property type="entry name" value="C_TYPE_LECTIN_2"/>
    <property type="match status" value="1"/>
</dbReference>
<dbReference type="Pfam" id="PF00059">
    <property type="entry name" value="Lectin_C"/>
    <property type="match status" value="1"/>
</dbReference>
<comment type="caution">
    <text evidence="7">The sequence shown here is derived from an EMBL/GenBank/DDBJ whole genome shotgun (WGS) entry which is preliminary data.</text>
</comment>
<dbReference type="PANTHER" id="PTHR46490">
    <property type="entry name" value="C-TYPE LECTIN DOMAIN FAMILY 12 MEMBER A-RELATED"/>
    <property type="match status" value="1"/>
</dbReference>
<dbReference type="Gene3D" id="1.20.5.400">
    <property type="match status" value="1"/>
</dbReference>
<feature type="coiled-coil region" evidence="4">
    <location>
        <begin position="98"/>
        <end position="139"/>
    </location>
</feature>
<keyword evidence="5" id="KW-0812">Transmembrane</keyword>
<dbReference type="Proteomes" id="UP000579812">
    <property type="component" value="Unassembled WGS sequence"/>
</dbReference>
<dbReference type="InterPro" id="IPR016187">
    <property type="entry name" value="CTDL_fold"/>
</dbReference>
<dbReference type="InterPro" id="IPR016186">
    <property type="entry name" value="C-type_lectin-like/link_sf"/>
</dbReference>
<dbReference type="GO" id="GO:0030246">
    <property type="term" value="F:carbohydrate binding"/>
    <property type="evidence" value="ECO:0007669"/>
    <property type="project" value="UniProtKB-KW"/>
</dbReference>
<dbReference type="InterPro" id="IPR033989">
    <property type="entry name" value="CD209-like_CTLD"/>
</dbReference>
<keyword evidence="3" id="KW-0325">Glycoprotein</keyword>
<evidence type="ECO:0000256" key="1">
    <source>
        <dbReference type="ARBA" id="ARBA00022734"/>
    </source>
</evidence>
<dbReference type="InterPro" id="IPR001304">
    <property type="entry name" value="C-type_lectin-like"/>
</dbReference>
<dbReference type="SMART" id="SM00034">
    <property type="entry name" value="CLECT"/>
    <property type="match status" value="1"/>
</dbReference>
<dbReference type="PROSITE" id="PS00615">
    <property type="entry name" value="C_TYPE_LECTIN_1"/>
    <property type="match status" value="1"/>
</dbReference>
<evidence type="ECO:0000256" key="4">
    <source>
        <dbReference type="SAM" id="Coils"/>
    </source>
</evidence>
<dbReference type="Gene3D" id="3.10.100.10">
    <property type="entry name" value="Mannose-Binding Protein A, subunit A"/>
    <property type="match status" value="1"/>
</dbReference>
<dbReference type="PANTHER" id="PTHR46490:SF6">
    <property type="entry name" value="ASIALOGLYCOPROTEIN RECEPTOR 1-LIKE-RELATED"/>
    <property type="match status" value="1"/>
</dbReference>
<protein>
    <recommendedName>
        <fullName evidence="6">C-type lectin domain-containing protein</fullName>
    </recommendedName>
</protein>
<keyword evidence="5" id="KW-0472">Membrane</keyword>
<keyword evidence="5" id="KW-1133">Transmembrane helix</keyword>
<dbReference type="AlphaFoldDB" id="A0A7J6D902"/>
<dbReference type="EMBL" id="JAAMOB010000003">
    <property type="protein sequence ID" value="KAF4115374.1"/>
    <property type="molecule type" value="Genomic_DNA"/>
</dbReference>
<dbReference type="InterPro" id="IPR018378">
    <property type="entry name" value="C-type_lectin_CS"/>
</dbReference>
<proteinExistence type="predicted"/>
<accession>A0A7J6D902</accession>
<sequence length="276" mass="31703">MYKEDGNITHKSIDNIYENFTVTKGKFGQETTDSNATRIQSSELTGTFVKQTTDSNATRIQSSELTGSDSVRIRSSRSAVVCLVLLCVLLLTAVIVLCVTLTQERQQLISKNENLTNEREQLMLKNTNLTNESEQLKWEKKALKSFLGKMDGWIYYKSSFYFISSDGKSWTESRRYCTERGADLIIINNREEQDFVKNISGYAHVWIGLTDSDEEGTWKWVDGSTLNSGFWWPGKPNYYTGNEDCALSYISWWYDYSCYSAFKWICETSILHVVLP</sequence>
<keyword evidence="8" id="KW-1185">Reference proteome</keyword>
<evidence type="ECO:0000256" key="5">
    <source>
        <dbReference type="SAM" id="Phobius"/>
    </source>
</evidence>
<evidence type="ECO:0000313" key="7">
    <source>
        <dbReference type="EMBL" id="KAF4115374.1"/>
    </source>
</evidence>
<keyword evidence="2" id="KW-1015">Disulfide bond</keyword>
<gene>
    <name evidence="7" type="ORF">G5714_002863</name>
</gene>
<keyword evidence="4" id="KW-0175">Coiled coil</keyword>
<reference evidence="7 8" key="1">
    <citation type="submission" date="2020-04" db="EMBL/GenBank/DDBJ databases">
        <title>Chromosome-level genome assembly of a cyprinid fish Onychostoma macrolepis by integration of Nanopore Sequencing, Bionano and Hi-C technology.</title>
        <authorList>
            <person name="Wang D."/>
        </authorList>
    </citation>
    <scope>NUCLEOTIDE SEQUENCE [LARGE SCALE GENOMIC DNA]</scope>
    <source>
        <strain evidence="7">SWU-2019</strain>
        <tissue evidence="7">Muscle</tissue>
    </source>
</reference>
<organism evidence="7 8">
    <name type="scientific">Onychostoma macrolepis</name>
    <dbReference type="NCBI Taxonomy" id="369639"/>
    <lineage>
        <taxon>Eukaryota</taxon>
        <taxon>Metazoa</taxon>
        <taxon>Chordata</taxon>
        <taxon>Craniata</taxon>
        <taxon>Vertebrata</taxon>
        <taxon>Euteleostomi</taxon>
        <taxon>Actinopterygii</taxon>
        <taxon>Neopterygii</taxon>
        <taxon>Teleostei</taxon>
        <taxon>Ostariophysi</taxon>
        <taxon>Cypriniformes</taxon>
        <taxon>Cyprinidae</taxon>
        <taxon>Acrossocheilinae</taxon>
        <taxon>Onychostoma</taxon>
    </lineage>
</organism>
<evidence type="ECO:0000256" key="2">
    <source>
        <dbReference type="ARBA" id="ARBA00023157"/>
    </source>
</evidence>
<evidence type="ECO:0000256" key="3">
    <source>
        <dbReference type="ARBA" id="ARBA00023180"/>
    </source>
</evidence>
<dbReference type="CDD" id="cd03590">
    <property type="entry name" value="CLECT_DC-SIGN_like"/>
    <property type="match status" value="1"/>
</dbReference>
<dbReference type="OrthoDB" id="6133475at2759"/>
<name>A0A7J6D902_9TELE</name>
<feature type="domain" description="C-type lectin" evidence="6">
    <location>
        <begin position="156"/>
        <end position="267"/>
    </location>
</feature>
<evidence type="ECO:0000259" key="6">
    <source>
        <dbReference type="PROSITE" id="PS50041"/>
    </source>
</evidence>
<evidence type="ECO:0000313" key="8">
    <source>
        <dbReference type="Proteomes" id="UP000579812"/>
    </source>
</evidence>
<feature type="transmembrane region" description="Helical" evidence="5">
    <location>
        <begin position="80"/>
        <end position="102"/>
    </location>
</feature>
<dbReference type="SUPFAM" id="SSF56436">
    <property type="entry name" value="C-type lectin-like"/>
    <property type="match status" value="1"/>
</dbReference>